<reference evidence="3 4" key="1">
    <citation type="submission" date="2019-11" db="EMBL/GenBank/DDBJ databases">
        <title>Type strains purchased from KCTC, JCM and DSMZ.</title>
        <authorList>
            <person name="Lu H."/>
        </authorList>
    </citation>
    <scope>NUCLEOTIDE SEQUENCE [LARGE SCALE GENOMIC DNA]</scope>
    <source>
        <strain evidence="3 4">KCTC 42409</strain>
    </source>
</reference>
<evidence type="ECO:0000313" key="4">
    <source>
        <dbReference type="Proteomes" id="UP000484015"/>
    </source>
</evidence>
<gene>
    <name evidence="3" type="ORF">GM668_17445</name>
</gene>
<keyword evidence="1" id="KW-0812">Transmembrane</keyword>
<keyword evidence="1" id="KW-1133">Transmembrane helix</keyword>
<dbReference type="PIRSF" id="PIRSF016919">
    <property type="entry name" value="HupE_UreJ"/>
    <property type="match status" value="1"/>
</dbReference>
<evidence type="ECO:0000256" key="2">
    <source>
        <dbReference type="SAM" id="SignalP"/>
    </source>
</evidence>
<keyword evidence="1" id="KW-0472">Membrane</keyword>
<feature type="transmembrane region" description="Helical" evidence="1">
    <location>
        <begin position="161"/>
        <end position="179"/>
    </location>
</feature>
<name>A0A6L6Q3J8_9BURK</name>
<protein>
    <submittedName>
        <fullName evidence="3">HupE-UreJ family metal transporter</fullName>
    </submittedName>
</protein>
<feature type="chain" id="PRO_5026718490" evidence="2">
    <location>
        <begin position="23"/>
        <end position="180"/>
    </location>
</feature>
<evidence type="ECO:0000256" key="1">
    <source>
        <dbReference type="SAM" id="Phobius"/>
    </source>
</evidence>
<dbReference type="InterPro" id="IPR007038">
    <property type="entry name" value="HupE_UreJ"/>
</dbReference>
<comment type="caution">
    <text evidence="3">The sequence shown here is derived from an EMBL/GenBank/DDBJ whole genome shotgun (WGS) entry which is preliminary data.</text>
</comment>
<keyword evidence="2" id="KW-0732">Signal</keyword>
<feature type="transmembrane region" description="Helical" evidence="1">
    <location>
        <begin position="97"/>
        <end position="121"/>
    </location>
</feature>
<feature type="signal peptide" evidence="2">
    <location>
        <begin position="1"/>
        <end position="22"/>
    </location>
</feature>
<keyword evidence="4" id="KW-1185">Reference proteome</keyword>
<feature type="transmembrane region" description="Helical" evidence="1">
    <location>
        <begin position="133"/>
        <end position="155"/>
    </location>
</feature>
<dbReference type="EMBL" id="WNLA01000012">
    <property type="protein sequence ID" value="MTW03871.1"/>
    <property type="molecule type" value="Genomic_DNA"/>
</dbReference>
<dbReference type="Proteomes" id="UP000484015">
    <property type="component" value="Unassembled WGS sequence"/>
</dbReference>
<sequence>MKTPSKTLLALLLVSCTGPALAHPGAHEHVLAAGFLHPLTGLDHLLALLAAGVWSARQPRGGRLLPVFLLAMLAGAVAGMAGLAMPGLETGMAATVVAAGLLVMASLRLPAGAGMALFAAFATLHGNAHGLELPLASAVGYLAGSALLLAAGRAIGARASATVVRCAGAGVALAGMLLLG</sequence>
<evidence type="ECO:0000313" key="3">
    <source>
        <dbReference type="EMBL" id="MTW03871.1"/>
    </source>
</evidence>
<dbReference type="OrthoDB" id="9808192at2"/>
<accession>A0A6L6Q3J8</accession>
<feature type="transmembrane region" description="Helical" evidence="1">
    <location>
        <begin position="32"/>
        <end position="52"/>
    </location>
</feature>
<dbReference type="Pfam" id="PF04955">
    <property type="entry name" value="HupE_UreJ"/>
    <property type="match status" value="1"/>
</dbReference>
<organism evidence="3 4">
    <name type="scientific">Pseudoduganella ginsengisoli</name>
    <dbReference type="NCBI Taxonomy" id="1462440"/>
    <lineage>
        <taxon>Bacteria</taxon>
        <taxon>Pseudomonadati</taxon>
        <taxon>Pseudomonadota</taxon>
        <taxon>Betaproteobacteria</taxon>
        <taxon>Burkholderiales</taxon>
        <taxon>Oxalobacteraceae</taxon>
        <taxon>Telluria group</taxon>
        <taxon>Pseudoduganella</taxon>
    </lineage>
</organism>
<dbReference type="AlphaFoldDB" id="A0A6L6Q3J8"/>
<proteinExistence type="predicted"/>
<feature type="transmembrane region" description="Helical" evidence="1">
    <location>
        <begin position="64"/>
        <end position="85"/>
    </location>
</feature>